<organism evidence="1 2">
    <name type="scientific">Mailhella massiliensis</name>
    <dbReference type="NCBI Taxonomy" id="1903261"/>
    <lineage>
        <taxon>Bacteria</taxon>
        <taxon>Pseudomonadati</taxon>
        <taxon>Thermodesulfobacteriota</taxon>
        <taxon>Desulfovibrionia</taxon>
        <taxon>Desulfovibrionales</taxon>
        <taxon>Desulfovibrionaceae</taxon>
        <taxon>Mailhella</taxon>
    </lineage>
</organism>
<reference evidence="1" key="2">
    <citation type="submission" date="2021-09" db="EMBL/GenBank/DDBJ databases">
        <authorList>
            <person name="Gilroy R."/>
        </authorList>
    </citation>
    <scope>NUCLEOTIDE SEQUENCE</scope>
    <source>
        <strain evidence="1">ChiGjej2B2-19336</strain>
    </source>
</reference>
<dbReference type="InterPro" id="IPR015867">
    <property type="entry name" value="N-reg_PII/ATP_PRibTrfase_C"/>
</dbReference>
<dbReference type="PROSITE" id="PS51343">
    <property type="entry name" value="PII_GLNB_DOM"/>
    <property type="match status" value="1"/>
</dbReference>
<dbReference type="InterPro" id="IPR002187">
    <property type="entry name" value="N-reg_PII"/>
</dbReference>
<evidence type="ECO:0000313" key="1">
    <source>
        <dbReference type="EMBL" id="HJD96029.1"/>
    </source>
</evidence>
<dbReference type="RefSeq" id="WP_304120077.1">
    <property type="nucleotide sequence ID" value="NZ_DYZA01000002.1"/>
</dbReference>
<gene>
    <name evidence="1" type="ORF">K8W16_00040</name>
</gene>
<dbReference type="EMBL" id="DYZA01000002">
    <property type="protein sequence ID" value="HJD96029.1"/>
    <property type="molecule type" value="Genomic_DNA"/>
</dbReference>
<dbReference type="Gene3D" id="3.30.70.120">
    <property type="match status" value="2"/>
</dbReference>
<dbReference type="InterPro" id="IPR011322">
    <property type="entry name" value="N-reg_PII-like_a/b"/>
</dbReference>
<dbReference type="Proteomes" id="UP000698963">
    <property type="component" value="Unassembled WGS sequence"/>
</dbReference>
<sequence length="233" mass="25132">MNTISSKSAGKLLITVIEKHKCDDAMAVARKAGATGGTVVLGRGTAESKWLRLLGLDDVEKELLYCILPSNLVQPVMQALREAPSLARTRGIMFTLNVLDIFRHHISAPGAAFSHIQEEPMSEKSPELPGYELLSVIVNSGSADQVMDAARRAGATGGTVIHARGTARPDDATFFGITIVPEKELVMILSPRGDSERIMESIKADFKDAEPGSGIAFRMDVESFETLGPKKNR</sequence>
<protein>
    <submittedName>
        <fullName evidence="1">P-II family nitrogen regulator</fullName>
    </submittedName>
</protein>
<evidence type="ECO:0000313" key="2">
    <source>
        <dbReference type="Proteomes" id="UP000698963"/>
    </source>
</evidence>
<dbReference type="GO" id="GO:0006808">
    <property type="term" value="P:regulation of nitrogen utilization"/>
    <property type="evidence" value="ECO:0007669"/>
    <property type="project" value="InterPro"/>
</dbReference>
<dbReference type="Pfam" id="PF00543">
    <property type="entry name" value="P-II"/>
    <property type="match status" value="1"/>
</dbReference>
<comment type="caution">
    <text evidence="1">The sequence shown here is derived from an EMBL/GenBank/DDBJ whole genome shotgun (WGS) entry which is preliminary data.</text>
</comment>
<reference evidence="1" key="1">
    <citation type="journal article" date="2021" name="PeerJ">
        <title>Extensive microbial diversity within the chicken gut microbiome revealed by metagenomics and culture.</title>
        <authorList>
            <person name="Gilroy R."/>
            <person name="Ravi A."/>
            <person name="Getino M."/>
            <person name="Pursley I."/>
            <person name="Horton D.L."/>
            <person name="Alikhan N.F."/>
            <person name="Baker D."/>
            <person name="Gharbi K."/>
            <person name="Hall N."/>
            <person name="Watson M."/>
            <person name="Adriaenssens E.M."/>
            <person name="Foster-Nyarko E."/>
            <person name="Jarju S."/>
            <person name="Secka A."/>
            <person name="Antonio M."/>
            <person name="Oren A."/>
            <person name="Chaudhuri R.R."/>
            <person name="La Ragione R."/>
            <person name="Hildebrand F."/>
            <person name="Pallen M.J."/>
        </authorList>
    </citation>
    <scope>NUCLEOTIDE SEQUENCE</scope>
    <source>
        <strain evidence="1">ChiGjej2B2-19336</strain>
    </source>
</reference>
<dbReference type="SMART" id="SM00938">
    <property type="entry name" value="P-II"/>
    <property type="match status" value="1"/>
</dbReference>
<accession>A0A921AUE8</accession>
<dbReference type="SUPFAM" id="SSF54913">
    <property type="entry name" value="GlnB-like"/>
    <property type="match status" value="2"/>
</dbReference>
<name>A0A921AUE8_9BACT</name>
<dbReference type="GO" id="GO:0030234">
    <property type="term" value="F:enzyme regulator activity"/>
    <property type="evidence" value="ECO:0007669"/>
    <property type="project" value="InterPro"/>
</dbReference>
<proteinExistence type="predicted"/>
<dbReference type="AlphaFoldDB" id="A0A921AUE8"/>